<dbReference type="EMBL" id="KQ087232">
    <property type="protein sequence ID" value="KLT40585.1"/>
    <property type="molecule type" value="Genomic_DNA"/>
</dbReference>
<feature type="region of interest" description="Disordered" evidence="1">
    <location>
        <begin position="673"/>
        <end position="764"/>
    </location>
</feature>
<dbReference type="AlphaFoldDB" id="A0A0J0XHI0"/>
<feature type="compositionally biased region" description="Low complexity" evidence="1">
    <location>
        <begin position="124"/>
        <end position="140"/>
    </location>
</feature>
<feature type="compositionally biased region" description="Acidic residues" evidence="1">
    <location>
        <begin position="1098"/>
        <end position="1108"/>
    </location>
</feature>
<evidence type="ECO:0000313" key="2">
    <source>
        <dbReference type="EMBL" id="KLT40585.1"/>
    </source>
</evidence>
<feature type="compositionally biased region" description="Low complexity" evidence="1">
    <location>
        <begin position="293"/>
        <end position="314"/>
    </location>
</feature>
<feature type="region of interest" description="Disordered" evidence="1">
    <location>
        <begin position="1"/>
        <end position="89"/>
    </location>
</feature>
<gene>
    <name evidence="2" type="ORF">CC85DRAFT_313226</name>
</gene>
<feature type="compositionally biased region" description="Low complexity" evidence="1">
    <location>
        <begin position="158"/>
        <end position="171"/>
    </location>
</feature>
<feature type="compositionally biased region" description="Low complexity" evidence="1">
    <location>
        <begin position="402"/>
        <end position="430"/>
    </location>
</feature>
<feature type="compositionally biased region" description="Low complexity" evidence="1">
    <location>
        <begin position="829"/>
        <end position="847"/>
    </location>
</feature>
<dbReference type="OrthoDB" id="2564297at2759"/>
<feature type="compositionally biased region" description="Polar residues" evidence="1">
    <location>
        <begin position="1061"/>
        <end position="1072"/>
    </location>
</feature>
<feature type="region of interest" description="Disordered" evidence="1">
    <location>
        <begin position="546"/>
        <end position="578"/>
    </location>
</feature>
<feature type="compositionally biased region" description="Polar residues" evidence="1">
    <location>
        <begin position="871"/>
        <end position="882"/>
    </location>
</feature>
<feature type="region of interest" description="Disordered" evidence="1">
    <location>
        <begin position="778"/>
        <end position="891"/>
    </location>
</feature>
<feature type="compositionally biased region" description="Basic and acidic residues" evidence="1">
    <location>
        <begin position="704"/>
        <end position="723"/>
    </location>
</feature>
<feature type="region of interest" description="Disordered" evidence="1">
    <location>
        <begin position="911"/>
        <end position="1111"/>
    </location>
</feature>
<feature type="compositionally biased region" description="Polar residues" evidence="1">
    <location>
        <begin position="266"/>
        <end position="277"/>
    </location>
</feature>
<keyword evidence="3" id="KW-1185">Reference proteome</keyword>
<feature type="region of interest" description="Disordered" evidence="1">
    <location>
        <begin position="104"/>
        <end position="525"/>
    </location>
</feature>
<organism evidence="2 3">
    <name type="scientific">Cutaneotrichosporon oleaginosum</name>
    <dbReference type="NCBI Taxonomy" id="879819"/>
    <lineage>
        <taxon>Eukaryota</taxon>
        <taxon>Fungi</taxon>
        <taxon>Dikarya</taxon>
        <taxon>Basidiomycota</taxon>
        <taxon>Agaricomycotina</taxon>
        <taxon>Tremellomycetes</taxon>
        <taxon>Trichosporonales</taxon>
        <taxon>Trichosporonaceae</taxon>
        <taxon>Cutaneotrichosporon</taxon>
    </lineage>
</organism>
<feature type="compositionally biased region" description="Low complexity" evidence="1">
    <location>
        <begin position="188"/>
        <end position="227"/>
    </location>
</feature>
<feature type="compositionally biased region" description="Basic residues" evidence="1">
    <location>
        <begin position="997"/>
        <end position="1007"/>
    </location>
</feature>
<feature type="compositionally biased region" description="Basic and acidic residues" evidence="1">
    <location>
        <begin position="986"/>
        <end position="996"/>
    </location>
</feature>
<feature type="compositionally biased region" description="Low complexity" evidence="1">
    <location>
        <begin position="546"/>
        <end position="563"/>
    </location>
</feature>
<evidence type="ECO:0000256" key="1">
    <source>
        <dbReference type="SAM" id="MobiDB-lite"/>
    </source>
</evidence>
<feature type="compositionally biased region" description="Low complexity" evidence="1">
    <location>
        <begin position="1"/>
        <end position="20"/>
    </location>
</feature>
<reference evidence="2 3" key="1">
    <citation type="submission" date="2015-03" db="EMBL/GenBank/DDBJ databases">
        <title>Genomics and transcriptomics of the oil-accumulating basidiomycete yeast T. oleaginosus allow insights into substrate utilization and the diverse evolutionary trajectories of mating systems in fungi.</title>
        <authorList>
            <consortium name="DOE Joint Genome Institute"/>
            <person name="Kourist R."/>
            <person name="Kracht O."/>
            <person name="Bracharz F."/>
            <person name="Lipzen A."/>
            <person name="Nolan M."/>
            <person name="Ohm R."/>
            <person name="Grigoriev I."/>
            <person name="Sun S."/>
            <person name="Heitman J."/>
            <person name="Bruck T."/>
            <person name="Nowrousian M."/>
        </authorList>
    </citation>
    <scope>NUCLEOTIDE SEQUENCE [LARGE SCALE GENOMIC DNA]</scope>
    <source>
        <strain evidence="2 3">IBC0246</strain>
    </source>
</reference>
<name>A0A0J0XHI0_9TREE</name>
<dbReference type="Proteomes" id="UP000053611">
    <property type="component" value="Unassembled WGS sequence"/>
</dbReference>
<feature type="compositionally biased region" description="Polar residues" evidence="1">
    <location>
        <begin position="443"/>
        <end position="459"/>
    </location>
</feature>
<feature type="compositionally biased region" description="Polar residues" evidence="1">
    <location>
        <begin position="329"/>
        <end position="340"/>
    </location>
</feature>
<protein>
    <submittedName>
        <fullName evidence="2">Uncharacterized protein</fullName>
    </submittedName>
</protein>
<accession>A0A0J0XHI0</accession>
<evidence type="ECO:0000313" key="3">
    <source>
        <dbReference type="Proteomes" id="UP000053611"/>
    </source>
</evidence>
<proteinExistence type="predicted"/>
<dbReference type="STRING" id="879819.A0A0J0XHI0"/>
<sequence length="1129" mass="114807">MSDSSSRPSSRPTSPSSAPPQRHVSNSLKDRIAKFENFGGGSSAPAPVPRPLGQGSYSRGGLVGNRLPSLDPKTAGITGAAGPRRVSERRDLIGNRVPSLGNANVAAALAPRHTGGSVGSVPGSATTPTTSTPAAATTAALGLGRPNLPKKYADDEASQPSSERSVSPSGSAKGDSVKGESTTGGSGPSSISGSASVASTSVVSAPDSTHSGSAPTSATSSPATSPGAPIPPQLLVSSLPTYDDAGSMTPLSTRAEAGEDAPSEFSMPTTPQATNTELPRPGYDLVPGNLALAAGPQSQAMAPSPSISSSLVSQYDPKSEGEESANLKDVSNVSTPTGTPRQAHKTLDDDGSIAGSVAGSTRGSTRGPDDLEEKATAASIDSDDATPEPEVTKSSAGTKATELAPPHVPAAAAADEPEPELLSTVAATPVTPTPMTPTLMTSENDSGAALSSGQKSGCDTTPRPKTATQSSPTAEAPKPAKPPVQAPLSKETLTRDEQPPTEQSPASVEAFKTEEKGKGPSSAVSAVAGVAASLVLPVAAVATVLSQNESEPSPSDAAGDPAAVVEHGPTAVAAQSAVKQGAEVDVPVSKAMGEATAAPAAADKPDEGIAKGDQVQPVPATGAAITPSLGPAAAVAEPPVPDVEELVDAVEAEGFELDPPKPDNVSDVTTIVPRVDSEDSSPFPSSGLRDRDVTPLGSTLSSLRIDDTPLDREATPVPDHHDPSQPPPALDDDSDIVSVLGGTMSERGDELASNRSSMPPARASSELEFRYEDLHERFFRENQAKGDASTPTENTAGATGVVAPVGTEYDGSSAGNQEASKTAPPPDRGVTATSASGGVSVAATTAGHSFRENIGTTSAARVDARSAESGVMSSLPSVPTTDPNRRPVQVHIEPSPHGVLFQPAVNVQAPSPLDATFENGQRTSISSSSSAETSRVPTPAHPAFPRAPGNDLPDAETPARGASPSGTPTLASGADGTMHSFPPVPDEEHPYVEVHVEHHHAHAHAHSHPGGSYYHRVPFPRSASERAVRTVAFSPPKRTSSLRAPLTPPSHAPFGGRMSPTPGSSPSPNLSVESFDRPPGSRSPGRKRNSFSPRSPLLDDEDPGDFEPGEGWAIVNRWEPWRSPSQHSM</sequence>
<feature type="region of interest" description="Disordered" evidence="1">
    <location>
        <begin position="595"/>
        <end position="624"/>
    </location>
</feature>